<organism evidence="1 2">
    <name type="scientific">Daphnia magna</name>
    <dbReference type="NCBI Taxonomy" id="35525"/>
    <lineage>
        <taxon>Eukaryota</taxon>
        <taxon>Metazoa</taxon>
        <taxon>Ecdysozoa</taxon>
        <taxon>Arthropoda</taxon>
        <taxon>Crustacea</taxon>
        <taxon>Branchiopoda</taxon>
        <taxon>Diplostraca</taxon>
        <taxon>Cladocera</taxon>
        <taxon>Anomopoda</taxon>
        <taxon>Daphniidae</taxon>
        <taxon>Daphnia</taxon>
    </lineage>
</organism>
<evidence type="ECO:0000313" key="2">
    <source>
        <dbReference type="Proteomes" id="UP000076858"/>
    </source>
</evidence>
<dbReference type="AlphaFoldDB" id="A0A164TW80"/>
<proteinExistence type="predicted"/>
<accession>A0A164TW80</accession>
<evidence type="ECO:0000313" key="1">
    <source>
        <dbReference type="EMBL" id="KZS10817.1"/>
    </source>
</evidence>
<comment type="caution">
    <text evidence="1">The sequence shown here is derived from an EMBL/GenBank/DDBJ whole genome shotgun (WGS) entry which is preliminary data.</text>
</comment>
<dbReference type="EMBL" id="LRGB01001686">
    <property type="protein sequence ID" value="KZS10817.1"/>
    <property type="molecule type" value="Genomic_DNA"/>
</dbReference>
<reference evidence="1 2" key="1">
    <citation type="submission" date="2016-03" db="EMBL/GenBank/DDBJ databases">
        <title>EvidentialGene: Evidence-directed Construction of Genes on Genomes.</title>
        <authorList>
            <person name="Gilbert D.G."/>
            <person name="Choi J.-H."/>
            <person name="Mockaitis K."/>
            <person name="Colbourne J."/>
            <person name="Pfrender M."/>
        </authorList>
    </citation>
    <scope>NUCLEOTIDE SEQUENCE [LARGE SCALE GENOMIC DNA]</scope>
    <source>
        <strain evidence="1 2">Xinb3</strain>
        <tissue evidence="1">Complete organism</tissue>
    </source>
</reference>
<dbReference type="Proteomes" id="UP000076858">
    <property type="component" value="Unassembled WGS sequence"/>
</dbReference>
<name>A0A164TW80_9CRUS</name>
<gene>
    <name evidence="1" type="ORF">APZ42_024620</name>
</gene>
<protein>
    <submittedName>
        <fullName evidence="1">Uncharacterized protein</fullName>
    </submittedName>
</protein>
<sequence>MVQRKLAFGKQLRNAQNLENLSVLSYVMVNCQCKKTLISERKSWVQMSIQSGAAVSESSQKFKSF</sequence>
<keyword evidence="2" id="KW-1185">Reference proteome</keyword>